<keyword evidence="1" id="KW-0677">Repeat</keyword>
<dbReference type="InterPro" id="IPR013658">
    <property type="entry name" value="SGL"/>
</dbReference>
<evidence type="ECO:0000313" key="6">
    <source>
        <dbReference type="Proteomes" id="UP000444721"/>
    </source>
</evidence>
<keyword evidence="2" id="KW-0378">Hydrolase</keyword>
<protein>
    <recommendedName>
        <fullName evidence="4">SMP-30/Gluconolactonase/LRE-like region domain-containing protein</fullName>
    </recommendedName>
</protein>
<sequence>MEKIVEIKGSTITAPTFDLQSNLCFCSLNGEVYLLPHHESAQTPIVLTKGIGPSGICFSNEGVLYVADGADQCIKQLDPENNRLDVVKREYRGKPFIGPNNIVCDSKGSLFFTDSGPLGETSLENPKGSVFCISPDFKHIKALAYECLAYPSSIVISPQNENIIYVAETMRNRIVRFVHVNGVYHSSVFHQLSGSFGPMGLACDDVGNIYVAMYEFKQLTNEGRILVLTESGTLRKEIIVDNICEITGLYYKRGSLYICEASCIYKYDLE</sequence>
<dbReference type="OMA" id="YECLAYP"/>
<name>A0A6A5CAW7_NAEFO</name>
<proteinExistence type="predicted"/>
<comment type="caution">
    <text evidence="5">The sequence shown here is derived from an EMBL/GenBank/DDBJ whole genome shotgun (WGS) entry which is preliminary data.</text>
</comment>
<dbReference type="GO" id="GO:0016787">
    <property type="term" value="F:hydrolase activity"/>
    <property type="evidence" value="ECO:0007669"/>
    <property type="project" value="UniProtKB-KW"/>
</dbReference>
<dbReference type="PANTHER" id="PTHR47572">
    <property type="entry name" value="LIPOPROTEIN-RELATED"/>
    <property type="match status" value="1"/>
</dbReference>
<dbReference type="Gene3D" id="2.120.10.30">
    <property type="entry name" value="TolB, C-terminal domain"/>
    <property type="match status" value="1"/>
</dbReference>
<dbReference type="Proteomes" id="UP000444721">
    <property type="component" value="Unassembled WGS sequence"/>
</dbReference>
<dbReference type="Pfam" id="PF08450">
    <property type="entry name" value="SGL"/>
    <property type="match status" value="1"/>
</dbReference>
<feature type="domain" description="SMP-30/Gluconolactonase/LRE-like region" evidence="4">
    <location>
        <begin position="52"/>
        <end position="241"/>
    </location>
</feature>
<dbReference type="EMBL" id="VFQX01000007">
    <property type="protein sequence ID" value="KAF0982800.1"/>
    <property type="molecule type" value="Genomic_DNA"/>
</dbReference>
<dbReference type="InterPro" id="IPR001258">
    <property type="entry name" value="NHL_repeat"/>
</dbReference>
<evidence type="ECO:0000256" key="1">
    <source>
        <dbReference type="ARBA" id="ARBA00022737"/>
    </source>
</evidence>
<organism evidence="5 6">
    <name type="scientific">Naegleria fowleri</name>
    <name type="common">Brain eating amoeba</name>
    <dbReference type="NCBI Taxonomy" id="5763"/>
    <lineage>
        <taxon>Eukaryota</taxon>
        <taxon>Discoba</taxon>
        <taxon>Heterolobosea</taxon>
        <taxon>Tetramitia</taxon>
        <taxon>Eutetramitia</taxon>
        <taxon>Vahlkampfiidae</taxon>
        <taxon>Naegleria</taxon>
    </lineage>
</organism>
<accession>A0A6A5CAW7</accession>
<dbReference type="VEuPathDB" id="AmoebaDB:NF0024250"/>
<evidence type="ECO:0000256" key="3">
    <source>
        <dbReference type="PROSITE-ProRule" id="PRU00504"/>
    </source>
</evidence>
<evidence type="ECO:0000259" key="4">
    <source>
        <dbReference type="Pfam" id="PF08450"/>
    </source>
</evidence>
<dbReference type="AlphaFoldDB" id="A0A6A5CAW7"/>
<dbReference type="InterPro" id="IPR011042">
    <property type="entry name" value="6-blade_b-propeller_TolB-like"/>
</dbReference>
<dbReference type="VEuPathDB" id="AmoebaDB:NfTy_014650"/>
<gene>
    <name evidence="5" type="ORF">FDP41_010779</name>
</gene>
<dbReference type="InterPro" id="IPR051262">
    <property type="entry name" value="SMP-30/CGR1_Lactonase"/>
</dbReference>
<dbReference type="SUPFAM" id="SSF63829">
    <property type="entry name" value="Calcium-dependent phosphotriesterase"/>
    <property type="match status" value="1"/>
</dbReference>
<dbReference type="VEuPathDB" id="AmoebaDB:FDP41_010779"/>
<dbReference type="PROSITE" id="PS51125">
    <property type="entry name" value="NHL"/>
    <property type="match status" value="1"/>
</dbReference>
<dbReference type="GeneID" id="68117994"/>
<evidence type="ECO:0000256" key="2">
    <source>
        <dbReference type="ARBA" id="ARBA00022801"/>
    </source>
</evidence>
<dbReference type="PANTHER" id="PTHR47572:SF4">
    <property type="entry name" value="LACTONASE DRP35"/>
    <property type="match status" value="1"/>
</dbReference>
<dbReference type="RefSeq" id="XP_044567513.1">
    <property type="nucleotide sequence ID" value="XM_044701113.1"/>
</dbReference>
<reference evidence="5 6" key="1">
    <citation type="journal article" date="2019" name="Sci. Rep.">
        <title>Nanopore sequencing improves the draft genome of the human pathogenic amoeba Naegleria fowleri.</title>
        <authorList>
            <person name="Liechti N."/>
            <person name="Schurch N."/>
            <person name="Bruggmann R."/>
            <person name="Wittwer M."/>
        </authorList>
    </citation>
    <scope>NUCLEOTIDE SEQUENCE [LARGE SCALE GENOMIC DNA]</scope>
    <source>
        <strain evidence="5 6">ATCC 30894</strain>
    </source>
</reference>
<dbReference type="OrthoDB" id="423498at2759"/>
<evidence type="ECO:0000313" key="5">
    <source>
        <dbReference type="EMBL" id="KAF0982800.1"/>
    </source>
</evidence>
<feature type="repeat" description="NHL" evidence="3">
    <location>
        <begin position="52"/>
        <end position="80"/>
    </location>
</feature>
<keyword evidence="6" id="KW-1185">Reference proteome</keyword>